<dbReference type="AlphaFoldDB" id="A0A8D1Q0G7"/>
<dbReference type="InterPro" id="IPR023574">
    <property type="entry name" value="Ribosomal_uL4_dom_sf"/>
</dbReference>
<dbReference type="GO" id="GO:0006412">
    <property type="term" value="P:translation"/>
    <property type="evidence" value="ECO:0007669"/>
    <property type="project" value="InterPro"/>
</dbReference>
<keyword evidence="3" id="KW-0687">Ribonucleoprotein</keyword>
<dbReference type="GO" id="GO:1990904">
    <property type="term" value="C:ribonucleoprotein complex"/>
    <property type="evidence" value="ECO:0007669"/>
    <property type="project" value="UniProtKB-KW"/>
</dbReference>
<dbReference type="Ensembl" id="ENSSSCT00045046855.1">
    <property type="protein sequence ID" value="ENSSSCP00045032525.1"/>
    <property type="gene ID" value="ENSSSCG00045027538.1"/>
</dbReference>
<keyword evidence="2" id="KW-0689">Ribosomal protein</keyword>
<dbReference type="SUPFAM" id="SSF52166">
    <property type="entry name" value="Ribosomal protein L4"/>
    <property type="match status" value="1"/>
</dbReference>
<dbReference type="GO" id="GO:0003735">
    <property type="term" value="F:structural constituent of ribosome"/>
    <property type="evidence" value="ECO:0007669"/>
    <property type="project" value="InterPro"/>
</dbReference>
<evidence type="ECO:0000256" key="3">
    <source>
        <dbReference type="ARBA" id="ARBA00023274"/>
    </source>
</evidence>
<dbReference type="Proteomes" id="UP000694728">
    <property type="component" value="Unplaced"/>
</dbReference>
<evidence type="ECO:0000256" key="1">
    <source>
        <dbReference type="ARBA" id="ARBA00010528"/>
    </source>
</evidence>
<dbReference type="GO" id="GO:0005840">
    <property type="term" value="C:ribosome"/>
    <property type="evidence" value="ECO:0007669"/>
    <property type="project" value="UniProtKB-KW"/>
</dbReference>
<dbReference type="InterPro" id="IPR045240">
    <property type="entry name" value="Ribosomal_uL4_euk/arch"/>
</dbReference>
<proteinExistence type="inferred from homology"/>
<dbReference type="Proteomes" id="UP000694724">
    <property type="component" value="Unplaced"/>
</dbReference>
<dbReference type="Ensembl" id="ENSSSCT00015037198.1">
    <property type="protein sequence ID" value="ENSSSCP00015014775.1"/>
    <property type="gene ID" value="ENSSSCG00015028068.1"/>
</dbReference>
<organism evidence="4 5">
    <name type="scientific">Sus scrofa</name>
    <name type="common">Pig</name>
    <dbReference type="NCBI Taxonomy" id="9823"/>
    <lineage>
        <taxon>Eukaryota</taxon>
        <taxon>Metazoa</taxon>
        <taxon>Chordata</taxon>
        <taxon>Craniata</taxon>
        <taxon>Vertebrata</taxon>
        <taxon>Euteleostomi</taxon>
        <taxon>Mammalia</taxon>
        <taxon>Eutheria</taxon>
        <taxon>Laurasiatheria</taxon>
        <taxon>Artiodactyla</taxon>
        <taxon>Suina</taxon>
        <taxon>Suidae</taxon>
        <taxon>Sus</taxon>
    </lineage>
</organism>
<accession>A0A8D1Q0G7</accession>
<comment type="similarity">
    <text evidence="1">Belongs to the universal ribosomal protein uL4 family.</text>
</comment>
<evidence type="ECO:0000313" key="4">
    <source>
        <dbReference type="Ensembl" id="ENSSSCP00055014059.1"/>
    </source>
</evidence>
<evidence type="ECO:0000313" key="5">
    <source>
        <dbReference type="Proteomes" id="UP000694724"/>
    </source>
</evidence>
<reference evidence="4" key="1">
    <citation type="submission" date="2025-05" db="UniProtKB">
        <authorList>
            <consortium name="Ensembl"/>
        </authorList>
    </citation>
    <scope>IDENTIFICATION</scope>
</reference>
<protein>
    <submittedName>
        <fullName evidence="4">Uncharacterized protein</fullName>
    </submittedName>
</protein>
<dbReference type="Proteomes" id="UP000694726">
    <property type="component" value="Unplaced"/>
</dbReference>
<name>A0A8D1Q0G7_PIG</name>
<sequence length="130" mass="15250">MIAGKGKMRKCYHIQCRRACIIYNEDNGIIEVLRNIPEITLLNISKLNFLKLTPDEHVGHFCIWTGNVFLKLDDLHGSWCEAASFKSNYNIPISKMLNQTLAESWKAQKSKEPSKYHTRRFITESWRRIH</sequence>
<dbReference type="PANTHER" id="PTHR19431">
    <property type="entry name" value="60S RIBOSOMAL PROTEIN L4"/>
    <property type="match status" value="1"/>
</dbReference>
<dbReference type="Ensembl" id="ENSSSCT00055017804.1">
    <property type="protein sequence ID" value="ENSSSCP00055014059.1"/>
    <property type="gene ID" value="ENSSSCG00055009117.1"/>
</dbReference>
<dbReference type="Gene3D" id="3.40.1370.10">
    <property type="match status" value="1"/>
</dbReference>
<evidence type="ECO:0000256" key="2">
    <source>
        <dbReference type="ARBA" id="ARBA00022980"/>
    </source>
</evidence>